<evidence type="ECO:0000313" key="4">
    <source>
        <dbReference type="Proteomes" id="UP000312495"/>
    </source>
</evidence>
<name>A0A5C4ZZP1_9BACI</name>
<accession>A0A5C4ZZP1</accession>
<dbReference type="EMBL" id="VEPV01000018">
    <property type="protein sequence ID" value="TNP10800.1"/>
    <property type="molecule type" value="Genomic_DNA"/>
</dbReference>
<evidence type="ECO:0000256" key="2">
    <source>
        <dbReference type="SAM" id="MobiDB-lite"/>
    </source>
</evidence>
<feature type="coiled-coil region" evidence="1">
    <location>
        <begin position="185"/>
        <end position="212"/>
    </location>
</feature>
<evidence type="ECO:0000256" key="1">
    <source>
        <dbReference type="SAM" id="Coils"/>
    </source>
</evidence>
<evidence type="ECO:0008006" key="5">
    <source>
        <dbReference type="Google" id="ProtNLM"/>
    </source>
</evidence>
<dbReference type="Proteomes" id="UP000312495">
    <property type="component" value="Unassembled WGS sequence"/>
</dbReference>
<protein>
    <recommendedName>
        <fullName evidence="5">Lipoprotein</fullName>
    </recommendedName>
</protein>
<dbReference type="RefSeq" id="WP_139887692.1">
    <property type="nucleotide sequence ID" value="NZ_VEPV01000018.1"/>
</dbReference>
<evidence type="ECO:0000313" key="3">
    <source>
        <dbReference type="EMBL" id="TNP10800.1"/>
    </source>
</evidence>
<keyword evidence="1" id="KW-0175">Coiled coil</keyword>
<proteinExistence type="predicted"/>
<dbReference type="PROSITE" id="PS51257">
    <property type="entry name" value="PROKAR_LIPOPROTEIN"/>
    <property type="match status" value="1"/>
</dbReference>
<dbReference type="AlphaFoldDB" id="A0A5C4ZZP1"/>
<sequence length="312" mass="35021">MKRHYKIGGIILAASLFASGCGNGEKAAEKKRESWTEHEQRLEKEQAEKEAQKEAINFEVGEYSYNPETKMLTVNVKTNMPEGSKAKGVIKEPEKEYIAVMSKESTVHDGNFHFEFGDHVSETSGREVVKNGNYDFKMTFTVDAENKAALDAFKDYDNFEKNYKSNGELEEIENGFKVRGINAGKVNIENALSAEEAEKAEIEEKKKLAKDLSYPELKKNPDGHKDELVKYTGEIVQIIESGGSTDIRLAVTKRSYGYNTNDIVYVTFDKPTEFVEKDIVTVTGNIEGSYSYTSQAGWNISVPLMKAIDITK</sequence>
<reference evidence="3 4" key="1">
    <citation type="submission" date="2019-06" db="EMBL/GenBank/DDBJ databases">
        <title>Biocontrol Bacillus strains from Vietnam.</title>
        <authorList>
            <person name="Borriss R."/>
            <person name="Lasch P."/>
            <person name="Thanh Tam L.T."/>
            <person name="Luong P.T."/>
            <person name="Phuong Thao L.T."/>
            <person name="Kim Chung L.T."/>
        </authorList>
    </citation>
    <scope>NUCLEOTIDE SEQUENCE [LARGE SCALE GENOMIC DNA]</scope>
    <source>
        <strain evidence="3 4">SN1</strain>
    </source>
</reference>
<gene>
    <name evidence="3" type="ORF">FHY71_26650</name>
</gene>
<comment type="caution">
    <text evidence="3">The sequence shown here is derived from an EMBL/GenBank/DDBJ whole genome shotgun (WGS) entry which is preliminary data.</text>
</comment>
<organism evidence="3 4">
    <name type="scientific">Bacillus tropicus</name>
    <dbReference type="NCBI Taxonomy" id="2026188"/>
    <lineage>
        <taxon>Bacteria</taxon>
        <taxon>Bacillati</taxon>
        <taxon>Bacillota</taxon>
        <taxon>Bacilli</taxon>
        <taxon>Bacillales</taxon>
        <taxon>Bacillaceae</taxon>
        <taxon>Bacillus</taxon>
        <taxon>Bacillus cereus group</taxon>
    </lineage>
</organism>
<feature type="region of interest" description="Disordered" evidence="2">
    <location>
        <begin position="27"/>
        <end position="50"/>
    </location>
</feature>